<gene>
    <name evidence="2" type="ORF">M569_08548</name>
</gene>
<protein>
    <recommendedName>
        <fullName evidence="1">BURP domain-containing protein</fullName>
    </recommendedName>
</protein>
<dbReference type="PANTHER" id="PTHR31236">
    <property type="entry name" value="BURP DOMAIN PROTEIN USPL1-LIKE"/>
    <property type="match status" value="1"/>
</dbReference>
<dbReference type="PANTHER" id="PTHR31236:SF32">
    <property type="entry name" value="BURP DOMAIN PROTEIN USPL1-LIKE"/>
    <property type="match status" value="1"/>
</dbReference>
<evidence type="ECO:0000313" key="2">
    <source>
        <dbReference type="EMBL" id="EPS66231.1"/>
    </source>
</evidence>
<dbReference type="OrthoDB" id="1909293at2759"/>
<dbReference type="SMART" id="SM01045">
    <property type="entry name" value="BURP"/>
    <property type="match status" value="1"/>
</dbReference>
<comment type="caution">
    <text evidence="2">The sequence shown here is derived from an EMBL/GenBank/DDBJ whole genome shotgun (WGS) entry which is preliminary data.</text>
</comment>
<dbReference type="PROSITE" id="PS51277">
    <property type="entry name" value="BURP"/>
    <property type="match status" value="1"/>
</dbReference>
<reference evidence="2 3" key="1">
    <citation type="journal article" date="2013" name="BMC Genomics">
        <title>The miniature genome of a carnivorous plant Genlisea aurea contains a low number of genes and short non-coding sequences.</title>
        <authorList>
            <person name="Leushkin E.V."/>
            <person name="Sutormin R.A."/>
            <person name="Nabieva E.R."/>
            <person name="Penin A.A."/>
            <person name="Kondrashov A.S."/>
            <person name="Logacheva M.D."/>
        </authorList>
    </citation>
    <scope>NUCLEOTIDE SEQUENCE [LARGE SCALE GENOMIC DNA]</scope>
</reference>
<evidence type="ECO:0000313" key="3">
    <source>
        <dbReference type="Proteomes" id="UP000015453"/>
    </source>
</evidence>
<accession>S8CN73</accession>
<dbReference type="InterPro" id="IPR044816">
    <property type="entry name" value="BURP"/>
</dbReference>
<sequence length="225" mass="24556">PENNVYFHYGDLKLGAEIPIYFSRKDPSRRSRFLSREESDAIPFSAGKISEILEFFGIPADSPRAAAVNATLRHCEAGALPGETKFCVSTLESLLDSVVRTFGGSSSGRLLRTLTTDLVSSERIPLLQNYTVIRPPTAIATEMVVGCHVMPYPYAVLYCHAQAGDTAAYKVNLVGSDGGHVDAAAVCHMDTSRWDPLHVAFRVLKMSPGESPACHFFPGHDLVWV</sequence>
<dbReference type="Proteomes" id="UP000015453">
    <property type="component" value="Unassembled WGS sequence"/>
</dbReference>
<name>S8CN73_9LAMI</name>
<proteinExistence type="predicted"/>
<feature type="domain" description="BURP" evidence="1">
    <location>
        <begin position="6"/>
        <end position="225"/>
    </location>
</feature>
<feature type="non-terminal residue" evidence="2">
    <location>
        <position position="1"/>
    </location>
</feature>
<evidence type="ECO:0000259" key="1">
    <source>
        <dbReference type="PROSITE" id="PS51277"/>
    </source>
</evidence>
<dbReference type="EMBL" id="AUSU01003790">
    <property type="protein sequence ID" value="EPS66231.1"/>
    <property type="molecule type" value="Genomic_DNA"/>
</dbReference>
<dbReference type="Pfam" id="PF03181">
    <property type="entry name" value="BURP"/>
    <property type="match status" value="1"/>
</dbReference>
<dbReference type="InterPro" id="IPR004873">
    <property type="entry name" value="BURP_dom"/>
</dbReference>
<dbReference type="AlphaFoldDB" id="S8CN73"/>
<organism evidence="2 3">
    <name type="scientific">Genlisea aurea</name>
    <dbReference type="NCBI Taxonomy" id="192259"/>
    <lineage>
        <taxon>Eukaryota</taxon>
        <taxon>Viridiplantae</taxon>
        <taxon>Streptophyta</taxon>
        <taxon>Embryophyta</taxon>
        <taxon>Tracheophyta</taxon>
        <taxon>Spermatophyta</taxon>
        <taxon>Magnoliopsida</taxon>
        <taxon>eudicotyledons</taxon>
        <taxon>Gunneridae</taxon>
        <taxon>Pentapetalae</taxon>
        <taxon>asterids</taxon>
        <taxon>lamiids</taxon>
        <taxon>Lamiales</taxon>
        <taxon>Lentibulariaceae</taxon>
        <taxon>Genlisea</taxon>
    </lineage>
</organism>
<feature type="non-terminal residue" evidence="2">
    <location>
        <position position="225"/>
    </location>
</feature>
<keyword evidence="3" id="KW-1185">Reference proteome</keyword>